<dbReference type="Proteomes" id="UP000697710">
    <property type="component" value="Unassembled WGS sequence"/>
</dbReference>
<organism evidence="5 6">
    <name type="scientific">Eiseniibacteriota bacterium</name>
    <dbReference type="NCBI Taxonomy" id="2212470"/>
    <lineage>
        <taxon>Bacteria</taxon>
        <taxon>Candidatus Eiseniibacteriota</taxon>
    </lineage>
</organism>
<protein>
    <submittedName>
        <fullName evidence="5">GPP34 family phosphoprotein</fullName>
    </submittedName>
</protein>
<keyword evidence="4" id="KW-0472">Membrane</keyword>
<dbReference type="GO" id="GO:0043001">
    <property type="term" value="P:Golgi to plasma membrane protein transport"/>
    <property type="evidence" value="ECO:0007669"/>
    <property type="project" value="TreeGrafter"/>
</dbReference>
<dbReference type="Pfam" id="PF05719">
    <property type="entry name" value="GPP34"/>
    <property type="match status" value="1"/>
</dbReference>
<evidence type="ECO:0000313" key="5">
    <source>
        <dbReference type="EMBL" id="MCA9726985.1"/>
    </source>
</evidence>
<keyword evidence="3" id="KW-0446">Lipid-binding</keyword>
<dbReference type="GO" id="GO:0007030">
    <property type="term" value="P:Golgi organization"/>
    <property type="evidence" value="ECO:0007669"/>
    <property type="project" value="TreeGrafter"/>
</dbReference>
<reference evidence="5" key="1">
    <citation type="submission" date="2020-04" db="EMBL/GenBank/DDBJ databases">
        <authorList>
            <person name="Zhang T."/>
        </authorList>
    </citation>
    <scope>NUCLEOTIDE SEQUENCE</scope>
    <source>
        <strain evidence="5">HKST-UBA01</strain>
    </source>
</reference>
<accession>A0A956RNR7</accession>
<sequence>MKSSNLTIMEELMLLSLHDQKGSQLAGNEIGFGLAGAALVELLTLERIRLDGDFVRVERTTRTTSLLLDEVLDLLRTADKPKKAKHWIRTIPKKIKPLHHRVAETLVAKGILASEEGRILWIFPVRRYPERSSAPEVEIRQRIRSTLRDHRDPDKRTAGLIALMGACKLTKQVFEKGERREANRQVKELTKSDPFAKTVVKIIEEMQAAVAAAVAASAAAG</sequence>
<dbReference type="InterPro" id="IPR008628">
    <property type="entry name" value="GPP34-like"/>
</dbReference>
<evidence type="ECO:0000256" key="2">
    <source>
        <dbReference type="ARBA" id="ARBA00023034"/>
    </source>
</evidence>
<dbReference type="InterPro" id="IPR038261">
    <property type="entry name" value="GPP34-like_sf"/>
</dbReference>
<gene>
    <name evidence="5" type="ORF">KC729_04825</name>
</gene>
<reference evidence="5" key="2">
    <citation type="journal article" date="2021" name="Microbiome">
        <title>Successional dynamics and alternative stable states in a saline activated sludge microbial community over 9 years.</title>
        <authorList>
            <person name="Wang Y."/>
            <person name="Ye J."/>
            <person name="Ju F."/>
            <person name="Liu L."/>
            <person name="Boyd J.A."/>
            <person name="Deng Y."/>
            <person name="Parks D.H."/>
            <person name="Jiang X."/>
            <person name="Yin X."/>
            <person name="Woodcroft B.J."/>
            <person name="Tyson G.W."/>
            <person name="Hugenholtz P."/>
            <person name="Polz M.F."/>
            <person name="Zhang T."/>
        </authorList>
    </citation>
    <scope>NUCLEOTIDE SEQUENCE</scope>
    <source>
        <strain evidence="5">HKST-UBA01</strain>
    </source>
</reference>
<dbReference type="GO" id="GO:0070273">
    <property type="term" value="F:phosphatidylinositol-4-phosphate binding"/>
    <property type="evidence" value="ECO:0007669"/>
    <property type="project" value="InterPro"/>
</dbReference>
<comment type="caution">
    <text evidence="5">The sequence shown here is derived from an EMBL/GenBank/DDBJ whole genome shotgun (WGS) entry which is preliminary data.</text>
</comment>
<evidence type="ECO:0000256" key="4">
    <source>
        <dbReference type="ARBA" id="ARBA00023136"/>
    </source>
</evidence>
<proteinExistence type="predicted"/>
<dbReference type="GO" id="GO:0006890">
    <property type="term" value="P:retrograde vesicle-mediated transport, Golgi to endoplasmic reticulum"/>
    <property type="evidence" value="ECO:0007669"/>
    <property type="project" value="TreeGrafter"/>
</dbReference>
<keyword evidence="2" id="KW-0333">Golgi apparatus</keyword>
<comment type="subcellular location">
    <subcellularLocation>
        <location evidence="1">Golgi apparatus membrane</location>
        <topology evidence="1">Peripheral membrane protein</topology>
        <orientation evidence="1">Cytoplasmic side</orientation>
    </subcellularLocation>
</comment>
<dbReference type="GO" id="GO:0012505">
    <property type="term" value="C:endomembrane system"/>
    <property type="evidence" value="ECO:0007669"/>
    <property type="project" value="UniProtKB-ARBA"/>
</dbReference>
<name>A0A956RNR7_UNCEI</name>
<evidence type="ECO:0000313" key="6">
    <source>
        <dbReference type="Proteomes" id="UP000697710"/>
    </source>
</evidence>
<dbReference type="AlphaFoldDB" id="A0A956RNR7"/>
<dbReference type="GO" id="GO:0048194">
    <property type="term" value="P:Golgi vesicle budding"/>
    <property type="evidence" value="ECO:0007669"/>
    <property type="project" value="TreeGrafter"/>
</dbReference>
<evidence type="ECO:0000256" key="1">
    <source>
        <dbReference type="ARBA" id="ARBA00004255"/>
    </source>
</evidence>
<dbReference type="PANTHER" id="PTHR12704:SF2">
    <property type="entry name" value="GOLGI PHOSPHOPROTEIN 3 HOMOLOG SAURON"/>
    <property type="match status" value="1"/>
</dbReference>
<dbReference type="EMBL" id="JAGQHR010000093">
    <property type="protein sequence ID" value="MCA9726985.1"/>
    <property type="molecule type" value="Genomic_DNA"/>
</dbReference>
<evidence type="ECO:0000256" key="3">
    <source>
        <dbReference type="ARBA" id="ARBA00023121"/>
    </source>
</evidence>
<dbReference type="PANTHER" id="PTHR12704">
    <property type="entry name" value="TRANS-GOLGI PROTEIN GMX33"/>
    <property type="match status" value="1"/>
</dbReference>
<dbReference type="GO" id="GO:0005829">
    <property type="term" value="C:cytosol"/>
    <property type="evidence" value="ECO:0007669"/>
    <property type="project" value="TreeGrafter"/>
</dbReference>
<dbReference type="Gene3D" id="1.10.3630.10">
    <property type="entry name" value="yeast vps74-n-term truncation variant domain like"/>
    <property type="match status" value="1"/>
</dbReference>